<feature type="domain" description="Saccharopine dehydrogenase NADP binding" evidence="2">
    <location>
        <begin position="18"/>
        <end position="145"/>
    </location>
</feature>
<sequence length="424" mass="46632">MSKERHPEKMTTSRQYDIVLLGATGYTAGYVAEYIMTASLSNLHWAIAGRDANKLERLRGKLAELDSSGSKPAIELVNINLDDDLSTLVSRTKVLINAIGPYTCHCEPVLSACAENGTSYVDFCTETPWLEEMITKYSKIAKRRSARIVPAIGNSSSPSSLVAYLLAKRYHETHEKAVENITCSYSLKINGMSAGSLSSVLKVVERYGVGPLLFPNPYRLCSSRENPSRPEPKKGLFLGHHRDELLGHLTTSLASPGNEAVVYRSQKLQPSIYGGDGEEGKTIPWSYREFMPASSTGSAIMIHVVTKILVFLLFFRPVCALISLLKPVNGTGPSKEDSQNEKIEVKAVTGNDHKLMARYSFNGSMYFHSAMLAAEAAMVLLSIWDVDEQWTDDVGYGVLTPSCLGMPFVERLKKAGVDIEVYTS</sequence>
<dbReference type="GO" id="GO:0009247">
    <property type="term" value="P:glycolipid biosynthetic process"/>
    <property type="evidence" value="ECO:0007669"/>
    <property type="project" value="TreeGrafter"/>
</dbReference>
<evidence type="ECO:0000256" key="1">
    <source>
        <dbReference type="ARBA" id="ARBA00038048"/>
    </source>
</evidence>
<dbReference type="InterPro" id="IPR036291">
    <property type="entry name" value="NAD(P)-bd_dom_sf"/>
</dbReference>
<evidence type="ECO:0000259" key="2">
    <source>
        <dbReference type="Pfam" id="PF03435"/>
    </source>
</evidence>
<dbReference type="Proteomes" id="UP001172681">
    <property type="component" value="Unassembled WGS sequence"/>
</dbReference>
<dbReference type="EMBL" id="JAPDRN010000103">
    <property type="protein sequence ID" value="KAJ9622974.1"/>
    <property type="molecule type" value="Genomic_DNA"/>
</dbReference>
<dbReference type="InterPro" id="IPR005097">
    <property type="entry name" value="Sacchrp_dh_NADP-bd"/>
</dbReference>
<evidence type="ECO:0000313" key="3">
    <source>
        <dbReference type="EMBL" id="KAJ9622974.1"/>
    </source>
</evidence>
<comment type="similarity">
    <text evidence="1">Belongs to the saccharopine dehydrogenase family.</text>
</comment>
<reference evidence="3" key="1">
    <citation type="submission" date="2022-10" db="EMBL/GenBank/DDBJ databases">
        <title>Culturing micro-colonial fungi from biological soil crusts in the Mojave desert and describing Neophaeococcomyces mojavensis, and introducing the new genera and species Taxawa tesnikishii.</title>
        <authorList>
            <person name="Kurbessoian T."/>
            <person name="Stajich J.E."/>
        </authorList>
    </citation>
    <scope>NUCLEOTIDE SEQUENCE</scope>
    <source>
        <strain evidence="3">TK_35</strain>
    </source>
</reference>
<accession>A0AA39CU37</accession>
<protein>
    <recommendedName>
        <fullName evidence="2">Saccharopine dehydrogenase NADP binding domain-containing protein</fullName>
    </recommendedName>
</protein>
<dbReference type="SUPFAM" id="SSF51735">
    <property type="entry name" value="NAD(P)-binding Rossmann-fold domains"/>
    <property type="match status" value="1"/>
</dbReference>
<dbReference type="GO" id="GO:0005886">
    <property type="term" value="C:plasma membrane"/>
    <property type="evidence" value="ECO:0007669"/>
    <property type="project" value="TreeGrafter"/>
</dbReference>
<dbReference type="Gene3D" id="3.40.50.720">
    <property type="entry name" value="NAD(P)-binding Rossmann-like Domain"/>
    <property type="match status" value="1"/>
</dbReference>
<dbReference type="GO" id="GO:0005739">
    <property type="term" value="C:mitochondrion"/>
    <property type="evidence" value="ECO:0007669"/>
    <property type="project" value="TreeGrafter"/>
</dbReference>
<proteinExistence type="inferred from homology"/>
<gene>
    <name evidence="3" type="ORF">H2204_011318</name>
</gene>
<dbReference type="AlphaFoldDB" id="A0AA39CU37"/>
<dbReference type="Pfam" id="PF03435">
    <property type="entry name" value="Sacchrp_dh_NADP"/>
    <property type="match status" value="1"/>
</dbReference>
<name>A0AA39CU37_9EURO</name>
<keyword evidence="4" id="KW-1185">Reference proteome</keyword>
<dbReference type="PANTHER" id="PTHR12286">
    <property type="entry name" value="SACCHAROPINE DEHYDROGENASE-LIKE OXIDOREDUCTASE"/>
    <property type="match status" value="1"/>
</dbReference>
<evidence type="ECO:0000313" key="4">
    <source>
        <dbReference type="Proteomes" id="UP001172681"/>
    </source>
</evidence>
<dbReference type="GO" id="GO:0005811">
    <property type="term" value="C:lipid droplet"/>
    <property type="evidence" value="ECO:0007669"/>
    <property type="project" value="TreeGrafter"/>
</dbReference>
<dbReference type="PANTHER" id="PTHR12286:SF5">
    <property type="entry name" value="SACCHAROPINE DEHYDROGENASE-LIKE OXIDOREDUCTASE"/>
    <property type="match status" value="1"/>
</dbReference>
<comment type="caution">
    <text evidence="3">The sequence shown here is derived from an EMBL/GenBank/DDBJ whole genome shotgun (WGS) entry which is preliminary data.</text>
</comment>
<organism evidence="3 4">
    <name type="scientific">Knufia peltigerae</name>
    <dbReference type="NCBI Taxonomy" id="1002370"/>
    <lineage>
        <taxon>Eukaryota</taxon>
        <taxon>Fungi</taxon>
        <taxon>Dikarya</taxon>
        <taxon>Ascomycota</taxon>
        <taxon>Pezizomycotina</taxon>
        <taxon>Eurotiomycetes</taxon>
        <taxon>Chaetothyriomycetidae</taxon>
        <taxon>Chaetothyriales</taxon>
        <taxon>Trichomeriaceae</taxon>
        <taxon>Knufia</taxon>
    </lineage>
</organism>
<dbReference type="InterPro" id="IPR051276">
    <property type="entry name" value="Saccharopine_DH-like_oxidrdct"/>
</dbReference>